<dbReference type="Gene3D" id="3.20.20.140">
    <property type="entry name" value="Metal-dependent hydrolases"/>
    <property type="match status" value="1"/>
</dbReference>
<evidence type="ECO:0000256" key="9">
    <source>
        <dbReference type="ARBA" id="ARBA00022833"/>
    </source>
</evidence>
<dbReference type="SUPFAM" id="SSF51556">
    <property type="entry name" value="Metallo-dependent hydrolases"/>
    <property type="match status" value="1"/>
</dbReference>
<dbReference type="InterPro" id="IPR006680">
    <property type="entry name" value="Amidohydro-rel"/>
</dbReference>
<dbReference type="PROSITE" id="PS01137">
    <property type="entry name" value="TATD_1"/>
    <property type="match status" value="1"/>
</dbReference>
<comment type="cofactor">
    <cofactor evidence="2">
        <name>Zn(2+)</name>
        <dbReference type="ChEBI" id="CHEBI:29105"/>
    </cofactor>
</comment>
<keyword evidence="8" id="KW-0378">Hydrolase</keyword>
<dbReference type="FunFam" id="3.20.20.140:FF:000032">
    <property type="entry name" value="Allantoinase Dal1"/>
    <property type="match status" value="1"/>
</dbReference>
<dbReference type="InterPro" id="IPR050138">
    <property type="entry name" value="DHOase/Allantoinase_Hydrolase"/>
</dbReference>
<organism evidence="11 12">
    <name type="scientific">Tetrapyrgos nigripes</name>
    <dbReference type="NCBI Taxonomy" id="182062"/>
    <lineage>
        <taxon>Eukaryota</taxon>
        <taxon>Fungi</taxon>
        <taxon>Dikarya</taxon>
        <taxon>Basidiomycota</taxon>
        <taxon>Agaricomycotina</taxon>
        <taxon>Agaricomycetes</taxon>
        <taxon>Agaricomycetidae</taxon>
        <taxon>Agaricales</taxon>
        <taxon>Marasmiineae</taxon>
        <taxon>Marasmiaceae</taxon>
        <taxon>Tetrapyrgos</taxon>
    </lineage>
</organism>
<reference evidence="11 12" key="1">
    <citation type="journal article" date="2020" name="ISME J.">
        <title>Uncovering the hidden diversity of litter-decomposition mechanisms in mushroom-forming fungi.</title>
        <authorList>
            <person name="Floudas D."/>
            <person name="Bentzer J."/>
            <person name="Ahren D."/>
            <person name="Johansson T."/>
            <person name="Persson P."/>
            <person name="Tunlid A."/>
        </authorList>
    </citation>
    <scope>NUCLEOTIDE SEQUENCE [LARGE SCALE GENOMIC DNA]</scope>
    <source>
        <strain evidence="11 12">CBS 291.85</strain>
    </source>
</reference>
<proteinExistence type="inferred from homology"/>
<dbReference type="InterPro" id="IPR017593">
    <property type="entry name" value="Allantoinase"/>
</dbReference>
<dbReference type="SUPFAM" id="SSF51338">
    <property type="entry name" value="Composite domain of metallo-dependent hydrolases"/>
    <property type="match status" value="1"/>
</dbReference>
<accession>A0A8H5FTG0</accession>
<evidence type="ECO:0000256" key="7">
    <source>
        <dbReference type="ARBA" id="ARBA00022723"/>
    </source>
</evidence>
<evidence type="ECO:0000256" key="8">
    <source>
        <dbReference type="ARBA" id="ARBA00022801"/>
    </source>
</evidence>
<keyword evidence="7" id="KW-0479">Metal-binding</keyword>
<dbReference type="GO" id="GO:0000256">
    <property type="term" value="P:allantoin catabolic process"/>
    <property type="evidence" value="ECO:0007669"/>
    <property type="project" value="UniProtKB-UniPathway"/>
</dbReference>
<sequence length="471" mass="52167">MTTICTGDKVVLPTSPTPQPATIIISNASGKIVEIVPQRLSKDHFSSSSYRTPINFIDAQSSLILPGLVDAHVHLNEPGRTDWEGFYTGTRAAASGGVTTVVDMPLNSIPPTTTVENFEIKKTTTKGQCFTDVAFWGGVIPGNEGDLKALVDRGVKGFKCFLIESGVEEFPCVKEEDLHKAMKVLQDTDVPLLFHAELDVGDDHPHPQEEDSTLYSTFLNSRPQKLETDAIALITTLQKTYPSLRCHIVHLSASNALPLIRQARAAYPNNLTIETCFHYLCLSSLSIPNGHPEFKCCPPIREEWNRDLLWEALKDGTIDFVVSDHSPCVSELKNLDTGDVMGAWGGISTLGLGLGLLWTEARGEGEGQKRDVTIAQIVDWLCWKPAIHAGLGDRKGKLEVGFDGDLVIWDEEAEWEVREEELRFKNRVSPYVTKRKRLRGRVRKTFVRGNLVFEFDGEGEGRFGEPVGELL</sequence>
<dbReference type="PANTHER" id="PTHR43668">
    <property type="entry name" value="ALLANTOINASE"/>
    <property type="match status" value="1"/>
</dbReference>
<evidence type="ECO:0000256" key="3">
    <source>
        <dbReference type="ARBA" id="ARBA00004968"/>
    </source>
</evidence>
<comment type="catalytic activity">
    <reaction evidence="1">
        <text>(S)-allantoin + H2O = allantoate + H(+)</text>
        <dbReference type="Rhea" id="RHEA:17029"/>
        <dbReference type="ChEBI" id="CHEBI:15377"/>
        <dbReference type="ChEBI" id="CHEBI:15378"/>
        <dbReference type="ChEBI" id="CHEBI:15678"/>
        <dbReference type="ChEBI" id="CHEBI:17536"/>
        <dbReference type="EC" id="3.5.2.5"/>
    </reaction>
</comment>
<dbReference type="GO" id="GO:0050897">
    <property type="term" value="F:cobalt ion binding"/>
    <property type="evidence" value="ECO:0007669"/>
    <property type="project" value="InterPro"/>
</dbReference>
<dbReference type="NCBIfam" id="TIGR03178">
    <property type="entry name" value="allantoinase"/>
    <property type="match status" value="1"/>
</dbReference>
<dbReference type="GO" id="GO:0004038">
    <property type="term" value="F:allantoinase activity"/>
    <property type="evidence" value="ECO:0007669"/>
    <property type="project" value="UniProtKB-EC"/>
</dbReference>
<evidence type="ECO:0000256" key="5">
    <source>
        <dbReference type="ARBA" id="ARBA00011881"/>
    </source>
</evidence>
<dbReference type="AlphaFoldDB" id="A0A8H5FTG0"/>
<evidence type="ECO:0000256" key="2">
    <source>
        <dbReference type="ARBA" id="ARBA00001947"/>
    </source>
</evidence>
<evidence type="ECO:0000259" key="10">
    <source>
        <dbReference type="Pfam" id="PF01979"/>
    </source>
</evidence>
<dbReference type="PROSITE" id="PS00482">
    <property type="entry name" value="DIHYDROOROTASE_1"/>
    <property type="match status" value="1"/>
</dbReference>
<keyword evidence="9" id="KW-0862">Zinc</keyword>
<evidence type="ECO:0000256" key="1">
    <source>
        <dbReference type="ARBA" id="ARBA00001756"/>
    </source>
</evidence>
<dbReference type="GO" id="GO:0005737">
    <property type="term" value="C:cytoplasm"/>
    <property type="evidence" value="ECO:0007669"/>
    <property type="project" value="TreeGrafter"/>
</dbReference>
<feature type="domain" description="Amidohydrolase-related" evidence="10">
    <location>
        <begin position="64"/>
        <end position="452"/>
    </location>
</feature>
<dbReference type="InterPro" id="IPR018228">
    <property type="entry name" value="DNase_TatD-rel_CS"/>
</dbReference>
<dbReference type="GO" id="GO:0008270">
    <property type="term" value="F:zinc ion binding"/>
    <property type="evidence" value="ECO:0007669"/>
    <property type="project" value="InterPro"/>
</dbReference>
<protein>
    <recommendedName>
        <fullName evidence="6">allantoinase</fullName>
        <ecNumber evidence="6">3.5.2.5</ecNumber>
    </recommendedName>
</protein>
<dbReference type="OrthoDB" id="1924787at2759"/>
<dbReference type="Pfam" id="PF01979">
    <property type="entry name" value="Amidohydro_1"/>
    <property type="match status" value="1"/>
</dbReference>
<evidence type="ECO:0000313" key="12">
    <source>
        <dbReference type="Proteomes" id="UP000559256"/>
    </source>
</evidence>
<evidence type="ECO:0000313" key="11">
    <source>
        <dbReference type="EMBL" id="KAF5348043.1"/>
    </source>
</evidence>
<dbReference type="Proteomes" id="UP000559256">
    <property type="component" value="Unassembled WGS sequence"/>
</dbReference>
<gene>
    <name evidence="11" type="ORF">D9758_010070</name>
</gene>
<comment type="subunit">
    <text evidence="5">Homotetramer.</text>
</comment>
<comment type="pathway">
    <text evidence="3">Nitrogen metabolism; (S)-allantoin degradation; allantoate from (S)-allantoin: step 1/1.</text>
</comment>
<dbReference type="GO" id="GO:0006145">
    <property type="term" value="P:purine nucleobase catabolic process"/>
    <property type="evidence" value="ECO:0007669"/>
    <property type="project" value="TreeGrafter"/>
</dbReference>
<dbReference type="PANTHER" id="PTHR43668:SF2">
    <property type="entry name" value="ALLANTOINASE"/>
    <property type="match status" value="1"/>
</dbReference>
<dbReference type="InterPro" id="IPR011059">
    <property type="entry name" value="Metal-dep_hydrolase_composite"/>
</dbReference>
<dbReference type="UniPathway" id="UPA00395">
    <property type="reaction ID" value="UER00653"/>
</dbReference>
<comment type="caution">
    <text evidence="11">The sequence shown here is derived from an EMBL/GenBank/DDBJ whole genome shotgun (WGS) entry which is preliminary data.</text>
</comment>
<dbReference type="InterPro" id="IPR002195">
    <property type="entry name" value="Dihydroorotase_CS"/>
</dbReference>
<dbReference type="EC" id="3.5.2.5" evidence="6"/>
<keyword evidence="12" id="KW-1185">Reference proteome</keyword>
<evidence type="ECO:0000256" key="4">
    <source>
        <dbReference type="ARBA" id="ARBA00010368"/>
    </source>
</evidence>
<dbReference type="EMBL" id="JAACJM010000088">
    <property type="protein sequence ID" value="KAF5348043.1"/>
    <property type="molecule type" value="Genomic_DNA"/>
</dbReference>
<name>A0A8H5FTG0_9AGAR</name>
<comment type="similarity">
    <text evidence="4">Belongs to the metallo-dependent hydrolases superfamily. Allantoinase family.</text>
</comment>
<evidence type="ECO:0000256" key="6">
    <source>
        <dbReference type="ARBA" id="ARBA00012863"/>
    </source>
</evidence>
<dbReference type="InterPro" id="IPR032466">
    <property type="entry name" value="Metal_Hydrolase"/>
</dbReference>